<keyword evidence="1" id="KW-0732">Signal</keyword>
<evidence type="ECO:0008006" key="3">
    <source>
        <dbReference type="Google" id="ProtNLM"/>
    </source>
</evidence>
<evidence type="ECO:0000313" key="2">
    <source>
        <dbReference type="EMBL" id="JAD81067.1"/>
    </source>
</evidence>
<feature type="signal peptide" evidence="1">
    <location>
        <begin position="1"/>
        <end position="19"/>
    </location>
</feature>
<reference evidence="2" key="1">
    <citation type="submission" date="2014-09" db="EMBL/GenBank/DDBJ databases">
        <authorList>
            <person name="Magalhaes I.L.F."/>
            <person name="Oliveira U."/>
            <person name="Santos F.R."/>
            <person name="Vidigal T.H.D.A."/>
            <person name="Brescovit A.D."/>
            <person name="Santos A.J."/>
        </authorList>
    </citation>
    <scope>NUCLEOTIDE SEQUENCE</scope>
    <source>
        <tissue evidence="2">Shoot tissue taken approximately 20 cm above the soil surface</tissue>
    </source>
</reference>
<reference evidence="2" key="2">
    <citation type="journal article" date="2015" name="Data Brief">
        <title>Shoot transcriptome of the giant reed, Arundo donax.</title>
        <authorList>
            <person name="Barrero R.A."/>
            <person name="Guerrero F.D."/>
            <person name="Moolhuijzen P."/>
            <person name="Goolsby J.A."/>
            <person name="Tidwell J."/>
            <person name="Bellgard S.E."/>
            <person name="Bellgard M.I."/>
        </authorList>
    </citation>
    <scope>NUCLEOTIDE SEQUENCE</scope>
    <source>
        <tissue evidence="2">Shoot tissue taken approximately 20 cm above the soil surface</tissue>
    </source>
</reference>
<accession>A0A0A9DBF1</accession>
<sequence>MPLQFTTLLVAALVHLLESGMSTCWIVRVLRRNLRKLAHGRFYQNVLSMLHCYILAQISPVIDLTVIRSVESSVILVHKSDDGRLFYILGRENLKKRIMVCEPFLMLERRTIELYIIVAEDAVNNHTPLWAMAVLCIQSIVLATTLPSHDPNQVVFI</sequence>
<evidence type="ECO:0000256" key="1">
    <source>
        <dbReference type="SAM" id="SignalP"/>
    </source>
</evidence>
<organism evidence="2">
    <name type="scientific">Arundo donax</name>
    <name type="common">Giant reed</name>
    <name type="synonym">Donax arundinaceus</name>
    <dbReference type="NCBI Taxonomy" id="35708"/>
    <lineage>
        <taxon>Eukaryota</taxon>
        <taxon>Viridiplantae</taxon>
        <taxon>Streptophyta</taxon>
        <taxon>Embryophyta</taxon>
        <taxon>Tracheophyta</taxon>
        <taxon>Spermatophyta</taxon>
        <taxon>Magnoliopsida</taxon>
        <taxon>Liliopsida</taxon>
        <taxon>Poales</taxon>
        <taxon>Poaceae</taxon>
        <taxon>PACMAD clade</taxon>
        <taxon>Arundinoideae</taxon>
        <taxon>Arundineae</taxon>
        <taxon>Arundo</taxon>
    </lineage>
</organism>
<name>A0A0A9DBF1_ARUDO</name>
<protein>
    <recommendedName>
        <fullName evidence="3">Secreted protein</fullName>
    </recommendedName>
</protein>
<dbReference type="EMBL" id="GBRH01216828">
    <property type="protein sequence ID" value="JAD81067.1"/>
    <property type="molecule type" value="Transcribed_RNA"/>
</dbReference>
<dbReference type="AlphaFoldDB" id="A0A0A9DBF1"/>
<proteinExistence type="predicted"/>
<feature type="chain" id="PRO_5002044890" description="Secreted protein" evidence="1">
    <location>
        <begin position="20"/>
        <end position="157"/>
    </location>
</feature>